<dbReference type="STRING" id="1653334.GA0071312_0349"/>
<organism evidence="6 8">
    <name type="scientific">Saliniramus fredricksonii</name>
    <dbReference type="NCBI Taxonomy" id="1653334"/>
    <lineage>
        <taxon>Bacteria</taxon>
        <taxon>Pseudomonadati</taxon>
        <taxon>Pseudomonadota</taxon>
        <taxon>Alphaproteobacteria</taxon>
        <taxon>Hyphomicrobiales</taxon>
        <taxon>Salinarimonadaceae</taxon>
        <taxon>Saliniramus</taxon>
    </lineage>
</organism>
<evidence type="ECO:0000256" key="1">
    <source>
        <dbReference type="ARBA" id="ARBA00022692"/>
    </source>
</evidence>
<evidence type="ECO:0000313" key="7">
    <source>
        <dbReference type="EMBL" id="SCC78542.1"/>
    </source>
</evidence>
<dbReference type="EMBL" id="FMBM01000001">
    <property type="protein sequence ID" value="SCC78542.1"/>
    <property type="molecule type" value="Genomic_DNA"/>
</dbReference>
<name>A0A0P7X3W1_9HYPH</name>
<dbReference type="PANTHER" id="PTHR11360:SF308">
    <property type="entry name" value="BLL3089 PROTEIN"/>
    <property type="match status" value="1"/>
</dbReference>
<comment type="caution">
    <text evidence="6">The sequence shown here is derived from an EMBL/GenBank/DDBJ whole genome shotgun (WGS) entry which is preliminary data.</text>
</comment>
<evidence type="ECO:0000256" key="4">
    <source>
        <dbReference type="SAM" id="Phobius"/>
    </source>
</evidence>
<keyword evidence="2 4" id="KW-1133">Transmembrane helix</keyword>
<dbReference type="AlphaFoldDB" id="A0A0P7X3W1"/>
<dbReference type="Gene3D" id="1.20.1250.20">
    <property type="entry name" value="MFS general substrate transporter like domains"/>
    <property type="match status" value="1"/>
</dbReference>
<feature type="transmembrane region" description="Helical" evidence="4">
    <location>
        <begin position="355"/>
        <end position="375"/>
    </location>
</feature>
<feature type="transmembrane region" description="Helical" evidence="4">
    <location>
        <begin position="381"/>
        <end position="404"/>
    </location>
</feature>
<dbReference type="Pfam" id="PF07690">
    <property type="entry name" value="MFS_1"/>
    <property type="match status" value="1"/>
</dbReference>
<keyword evidence="3 4" id="KW-0472">Membrane</keyword>
<dbReference type="InterPro" id="IPR036259">
    <property type="entry name" value="MFS_trans_sf"/>
</dbReference>
<feature type="transmembrane region" description="Helical" evidence="4">
    <location>
        <begin position="137"/>
        <end position="159"/>
    </location>
</feature>
<feature type="transmembrane region" description="Helical" evidence="4">
    <location>
        <begin position="9"/>
        <end position="30"/>
    </location>
</feature>
<evidence type="ECO:0000256" key="3">
    <source>
        <dbReference type="ARBA" id="ARBA00023136"/>
    </source>
</evidence>
<feature type="transmembrane region" description="Helical" evidence="4">
    <location>
        <begin position="316"/>
        <end position="334"/>
    </location>
</feature>
<feature type="domain" description="Major facilitator superfamily (MFS) profile" evidence="5">
    <location>
        <begin position="1"/>
        <end position="405"/>
    </location>
</feature>
<evidence type="ECO:0000259" key="5">
    <source>
        <dbReference type="PROSITE" id="PS50850"/>
    </source>
</evidence>
<evidence type="ECO:0000313" key="6">
    <source>
        <dbReference type="EMBL" id="KPQ09456.1"/>
    </source>
</evidence>
<proteinExistence type="predicted"/>
<evidence type="ECO:0000313" key="8">
    <source>
        <dbReference type="Proteomes" id="UP000050497"/>
    </source>
</evidence>
<evidence type="ECO:0000256" key="2">
    <source>
        <dbReference type="ARBA" id="ARBA00022989"/>
    </source>
</evidence>
<reference evidence="7 9" key="2">
    <citation type="submission" date="2016-08" db="EMBL/GenBank/DDBJ databases">
        <authorList>
            <person name="Varghese N."/>
            <person name="Submissions Spin"/>
        </authorList>
    </citation>
    <scope>NUCLEOTIDE SEQUENCE [LARGE SCALE GENOMIC DNA]</scope>
    <source>
        <strain evidence="7 9">HL-109</strain>
    </source>
</reference>
<dbReference type="EMBL" id="LJSX01000027">
    <property type="protein sequence ID" value="KPQ09456.1"/>
    <property type="molecule type" value="Genomic_DNA"/>
</dbReference>
<feature type="transmembrane region" description="Helical" evidence="4">
    <location>
        <begin position="101"/>
        <end position="125"/>
    </location>
</feature>
<dbReference type="InterPro" id="IPR050327">
    <property type="entry name" value="Proton-linked_MCT"/>
</dbReference>
<accession>A0A0P7X3W1</accession>
<dbReference type="Proteomes" id="UP000050497">
    <property type="component" value="Unassembled WGS sequence"/>
</dbReference>
<dbReference type="RefSeq" id="WP_074443367.1">
    <property type="nucleotide sequence ID" value="NZ_FMBM01000001.1"/>
</dbReference>
<keyword evidence="9" id="KW-1185">Reference proteome</keyword>
<feature type="transmembrane region" description="Helical" evidence="4">
    <location>
        <begin position="42"/>
        <end position="62"/>
    </location>
</feature>
<dbReference type="SUPFAM" id="SSF103473">
    <property type="entry name" value="MFS general substrate transporter"/>
    <property type="match status" value="1"/>
</dbReference>
<feature type="transmembrane region" description="Helical" evidence="4">
    <location>
        <begin position="171"/>
        <end position="191"/>
    </location>
</feature>
<evidence type="ECO:0000313" key="9">
    <source>
        <dbReference type="Proteomes" id="UP000182800"/>
    </source>
</evidence>
<dbReference type="Proteomes" id="UP000182800">
    <property type="component" value="Unassembled WGS sequence"/>
</dbReference>
<dbReference type="PROSITE" id="PS50850">
    <property type="entry name" value="MFS"/>
    <property type="match status" value="1"/>
</dbReference>
<sequence>MTRMTPPRAVVISALGITQILAWGSTYYLLAVLAEPIARETGWPLTMVVGGLTLGLIAASVVSPRVGNAIQATGGRPVMSASSLIMATGLAGLAFVDHPALYFTVWVLLGIGMGAGLYDAAFATLGRLYGKDARGAITALTLYGGFASTLCWPLSAFLVETLGWRGACLTYAGIHLFINLPLHVFALPRFAPDDPARPRQSRREVLTALLRGRESSGARITLPESDRLVFALLATGLTIGGIASAVLSVHLLTVLQARDIALAAAVGLGALVGPSQVGGRILEMLIGRKFHPLWTAAVSAILIFAGVTLLAGHAPLIALALMLYGAGIGIRSIVRGTLPLALFDPGIYATMMGRLAAPILLLGALSPLAAAWIIDAFGPDLLLVILVALCLTDIILIGLVALAAQRRARLQAQAAEPEGVAAVAGSGQETPVPPRPQ</sequence>
<feature type="transmembrane region" description="Helical" evidence="4">
    <location>
        <begin position="228"/>
        <end position="254"/>
    </location>
</feature>
<dbReference type="GO" id="GO:0022857">
    <property type="term" value="F:transmembrane transporter activity"/>
    <property type="evidence" value="ECO:0007669"/>
    <property type="project" value="InterPro"/>
</dbReference>
<keyword evidence="1 4" id="KW-0812">Transmembrane</keyword>
<dbReference type="PANTHER" id="PTHR11360">
    <property type="entry name" value="MONOCARBOXYLATE TRANSPORTER"/>
    <property type="match status" value="1"/>
</dbReference>
<protein>
    <submittedName>
        <fullName evidence="6">Arabinose efflux permease</fullName>
    </submittedName>
    <submittedName>
        <fullName evidence="7">Major Facilitator Superfamily protein</fullName>
    </submittedName>
</protein>
<reference evidence="6 8" key="1">
    <citation type="submission" date="2015-09" db="EMBL/GenBank/DDBJ databases">
        <title>Identification and resolution of microdiversity through metagenomic sequencing of parallel consortia.</title>
        <authorList>
            <person name="Nelson W.C."/>
            <person name="Romine M.F."/>
            <person name="Lindemann S.R."/>
        </authorList>
    </citation>
    <scope>NUCLEOTIDE SEQUENCE [LARGE SCALE GENOMIC DNA]</scope>
    <source>
        <strain evidence="6">HL-109</strain>
    </source>
</reference>
<dbReference type="InterPro" id="IPR011701">
    <property type="entry name" value="MFS"/>
</dbReference>
<feature type="transmembrane region" description="Helical" evidence="4">
    <location>
        <begin position="290"/>
        <end position="310"/>
    </location>
</feature>
<dbReference type="InterPro" id="IPR020846">
    <property type="entry name" value="MFS_dom"/>
</dbReference>
<gene>
    <name evidence="7" type="ORF">GA0071312_0349</name>
    <name evidence="6" type="ORF">HLUCCO17_14685</name>
</gene>